<dbReference type="AlphaFoldDB" id="A0AAN8Q4H1"/>
<comment type="caution">
    <text evidence="1">The sequence shown here is derived from an EMBL/GenBank/DDBJ whole genome shotgun (WGS) entry which is preliminary data.</text>
</comment>
<dbReference type="EMBL" id="JAWJWE010000004">
    <property type="protein sequence ID" value="KAK6636577.1"/>
    <property type="molecule type" value="Genomic_DNA"/>
</dbReference>
<evidence type="ECO:0000313" key="1">
    <source>
        <dbReference type="EMBL" id="KAK6636577.1"/>
    </source>
</evidence>
<name>A0AAN8Q4H1_POLSC</name>
<reference evidence="1 2" key="1">
    <citation type="submission" date="2023-10" db="EMBL/GenBank/DDBJ databases">
        <title>Genomes of two closely related lineages of the louse Polyplax serrata with different host specificities.</title>
        <authorList>
            <person name="Martinu J."/>
            <person name="Tarabai H."/>
            <person name="Stefka J."/>
            <person name="Hypsa V."/>
        </authorList>
    </citation>
    <scope>NUCLEOTIDE SEQUENCE [LARGE SCALE GENOMIC DNA]</scope>
    <source>
        <strain evidence="1">HR10_N</strain>
    </source>
</reference>
<accession>A0AAN8Q4H1</accession>
<proteinExistence type="predicted"/>
<gene>
    <name evidence="1" type="ORF">RUM43_010239</name>
</gene>
<organism evidence="1 2">
    <name type="scientific">Polyplax serrata</name>
    <name type="common">Common mouse louse</name>
    <dbReference type="NCBI Taxonomy" id="468196"/>
    <lineage>
        <taxon>Eukaryota</taxon>
        <taxon>Metazoa</taxon>
        <taxon>Ecdysozoa</taxon>
        <taxon>Arthropoda</taxon>
        <taxon>Hexapoda</taxon>
        <taxon>Insecta</taxon>
        <taxon>Pterygota</taxon>
        <taxon>Neoptera</taxon>
        <taxon>Paraneoptera</taxon>
        <taxon>Psocodea</taxon>
        <taxon>Troctomorpha</taxon>
        <taxon>Phthiraptera</taxon>
        <taxon>Anoplura</taxon>
        <taxon>Polyplacidae</taxon>
        <taxon>Polyplax</taxon>
    </lineage>
</organism>
<sequence length="62" mass="6801">MSRRFERVSVTSGGGGVKTDRLLTIERLTYDDGLVHLKFSLSSRANIHGLCDPIDQAIKPTA</sequence>
<protein>
    <submittedName>
        <fullName evidence="1">Uncharacterized protein</fullName>
    </submittedName>
</protein>
<evidence type="ECO:0000313" key="2">
    <source>
        <dbReference type="Proteomes" id="UP001372834"/>
    </source>
</evidence>
<dbReference type="Proteomes" id="UP001372834">
    <property type="component" value="Unassembled WGS sequence"/>
</dbReference>